<evidence type="ECO:0000256" key="7">
    <source>
        <dbReference type="ARBA" id="ARBA00023136"/>
    </source>
</evidence>
<keyword evidence="6 9" id="KW-1133">Transmembrane helix</keyword>
<feature type="transmembrane region" description="Helical" evidence="9">
    <location>
        <begin position="12"/>
        <end position="30"/>
    </location>
</feature>
<evidence type="ECO:0000256" key="9">
    <source>
        <dbReference type="SAM" id="Phobius"/>
    </source>
</evidence>
<evidence type="ECO:0000256" key="4">
    <source>
        <dbReference type="ARBA" id="ARBA00022475"/>
    </source>
</evidence>
<gene>
    <name evidence="11" type="ORF">SAMN02745975_03208</name>
</gene>
<feature type="transmembrane region" description="Helical" evidence="9">
    <location>
        <begin position="107"/>
        <end position="137"/>
    </location>
</feature>
<evidence type="ECO:0000256" key="6">
    <source>
        <dbReference type="ARBA" id="ARBA00022989"/>
    </source>
</evidence>
<name>A0A1M6N5R0_9FIRM</name>
<feature type="transmembrane region" description="Helical" evidence="9">
    <location>
        <begin position="190"/>
        <end position="207"/>
    </location>
</feature>
<feature type="transmembrane region" description="Helical" evidence="9">
    <location>
        <begin position="305"/>
        <end position="328"/>
    </location>
</feature>
<protein>
    <submittedName>
        <fullName evidence="11">Na+:H+ antiporter, NhaC family</fullName>
    </submittedName>
</protein>
<keyword evidence="2" id="KW-0813">Transport</keyword>
<dbReference type="GO" id="GO:0015297">
    <property type="term" value="F:antiporter activity"/>
    <property type="evidence" value="ECO:0007669"/>
    <property type="project" value="UniProtKB-KW"/>
</dbReference>
<dbReference type="InterPro" id="IPR018461">
    <property type="entry name" value="Na/H_Antiport_NhaC-like_C"/>
</dbReference>
<evidence type="ECO:0000313" key="12">
    <source>
        <dbReference type="Proteomes" id="UP000184536"/>
    </source>
</evidence>
<evidence type="ECO:0000256" key="8">
    <source>
        <dbReference type="ARBA" id="ARBA00038435"/>
    </source>
</evidence>
<evidence type="ECO:0000256" key="1">
    <source>
        <dbReference type="ARBA" id="ARBA00004651"/>
    </source>
</evidence>
<feature type="domain" description="Na+/H+ antiporter NhaC-like C-terminal" evidence="10">
    <location>
        <begin position="157"/>
        <end position="449"/>
    </location>
</feature>
<dbReference type="PANTHER" id="PTHR33451">
    <property type="entry name" value="MALATE-2H(+)/NA(+)-LACTATE ANTIPORTER"/>
    <property type="match status" value="1"/>
</dbReference>
<feature type="transmembrane region" description="Helical" evidence="9">
    <location>
        <begin position="230"/>
        <end position="250"/>
    </location>
</feature>
<keyword evidence="5 9" id="KW-0812">Transmembrane</keyword>
<organism evidence="11 12">
    <name type="scientific">Geosporobacter subterraneus DSM 17957</name>
    <dbReference type="NCBI Taxonomy" id="1121919"/>
    <lineage>
        <taxon>Bacteria</taxon>
        <taxon>Bacillati</taxon>
        <taxon>Bacillota</taxon>
        <taxon>Clostridia</taxon>
        <taxon>Peptostreptococcales</taxon>
        <taxon>Thermotaleaceae</taxon>
        <taxon>Geosporobacter</taxon>
    </lineage>
</organism>
<evidence type="ECO:0000313" key="11">
    <source>
        <dbReference type="EMBL" id="SHJ91065.1"/>
    </source>
</evidence>
<dbReference type="InterPro" id="IPR052180">
    <property type="entry name" value="NhaC_Na-H+_Antiporter"/>
</dbReference>
<keyword evidence="3" id="KW-0050">Antiport</keyword>
<dbReference type="STRING" id="1121919.SAMN02745975_03208"/>
<reference evidence="12" key="1">
    <citation type="submission" date="2016-11" db="EMBL/GenBank/DDBJ databases">
        <authorList>
            <person name="Varghese N."/>
            <person name="Submissions S."/>
        </authorList>
    </citation>
    <scope>NUCLEOTIDE SEQUENCE [LARGE SCALE GENOMIC DNA]</scope>
    <source>
        <strain evidence="12">DSM 17957</strain>
    </source>
</reference>
<evidence type="ECO:0000256" key="2">
    <source>
        <dbReference type="ARBA" id="ARBA00022448"/>
    </source>
</evidence>
<feature type="transmembrane region" description="Helical" evidence="9">
    <location>
        <begin position="262"/>
        <end position="285"/>
    </location>
</feature>
<keyword evidence="12" id="KW-1185">Reference proteome</keyword>
<sequence>MERATIPRKHTVALLLIMVVSIAVCILSKTPLYIGLFLSVVWAMGICLKNGFQLPLLWNMIIKGIKECSSIFIIILLVGSLVAIWLASGIVPAMMYYGFDYIQKMNFLLAGFFITMLTAMVMGTALGTVSTIGVALLGIGKGLFIPEGLLMGAIISGAFIADKISPIAALVNLTTKTTGVSYKDNARQGLITLLPTIALVSYFYYYLGKGYNGELNSNQLYHYQEAIEEFFHISPLMLIVPLIIIGMAFIGVKIIKNMTLGLLGGMIISYAYQNLGWAEIFRIILGGYSAGTSVEELNTIIKGGGVASMLEAILIVLAAVVLNSIFEGTNMIAPVIENFLLSIKSKRELIAKTGFLSILLTILTCDQTVGILLPGKFLKQKYVEMGLPKSVLARTIGDTGVIVAPIIPWNVNAVLTTVITGVSALQYGPYAILCYVLPIVTLLFGASGFIRENENNHIEQGMKIG</sequence>
<dbReference type="Proteomes" id="UP000184536">
    <property type="component" value="Unassembled WGS sequence"/>
</dbReference>
<feature type="transmembrane region" description="Helical" evidence="9">
    <location>
        <begin position="70"/>
        <end position="95"/>
    </location>
</feature>
<dbReference type="Pfam" id="PF03553">
    <property type="entry name" value="Na_H_antiporter"/>
    <property type="match status" value="1"/>
</dbReference>
<dbReference type="PANTHER" id="PTHR33451:SF3">
    <property type="entry name" value="MALATE-2H(+)_NA(+)-LACTATE ANTIPORTER"/>
    <property type="match status" value="1"/>
</dbReference>
<accession>A0A1M6N5R0</accession>
<evidence type="ECO:0000256" key="3">
    <source>
        <dbReference type="ARBA" id="ARBA00022449"/>
    </source>
</evidence>
<dbReference type="EMBL" id="FQZV01000052">
    <property type="protein sequence ID" value="SHJ91065.1"/>
    <property type="molecule type" value="Genomic_DNA"/>
</dbReference>
<proteinExistence type="inferred from homology"/>
<keyword evidence="4" id="KW-1003">Cell membrane</keyword>
<comment type="similarity">
    <text evidence="8">Belongs to the NhaC Na(+)/H(+) (TC 2.A.35) antiporter family.</text>
</comment>
<evidence type="ECO:0000256" key="5">
    <source>
        <dbReference type="ARBA" id="ARBA00022692"/>
    </source>
</evidence>
<comment type="subcellular location">
    <subcellularLocation>
        <location evidence="1">Cell membrane</location>
        <topology evidence="1">Multi-pass membrane protein</topology>
    </subcellularLocation>
</comment>
<dbReference type="OrthoDB" id="9762978at2"/>
<dbReference type="RefSeq" id="WP_110942222.1">
    <property type="nucleotide sequence ID" value="NZ_FQZV01000052.1"/>
</dbReference>
<feature type="transmembrane region" description="Helical" evidence="9">
    <location>
        <begin position="430"/>
        <end position="450"/>
    </location>
</feature>
<evidence type="ECO:0000259" key="10">
    <source>
        <dbReference type="Pfam" id="PF03553"/>
    </source>
</evidence>
<keyword evidence="7 9" id="KW-0472">Membrane</keyword>
<dbReference type="GO" id="GO:0005886">
    <property type="term" value="C:plasma membrane"/>
    <property type="evidence" value="ECO:0007669"/>
    <property type="project" value="UniProtKB-SubCell"/>
</dbReference>
<dbReference type="AlphaFoldDB" id="A0A1M6N5R0"/>